<evidence type="ECO:0000313" key="1">
    <source>
        <dbReference type="EMBL" id="EOQ90674.1"/>
    </source>
</evidence>
<dbReference type="Pfam" id="PF10722">
    <property type="entry name" value="YbjN"/>
    <property type="match status" value="1"/>
</dbReference>
<dbReference type="AlphaFoldDB" id="A0A5E8HH82"/>
<sequence length="162" mass="18726">MHSICKLFLSFFFLILTFGTYADPIKSKEGEVSLKSSTLQYKVDKVLLKRLLLDIGYKILSDEDKLLILSYQDFKVGLMSGNDTSIQFYSSFTTDKKNKMELANRWNQKMRYSRSYTDAEGRLILESDFDYSGGVTEEGIKEFLQKFQILNSQFSTLLILAE</sequence>
<dbReference type="STRING" id="1249483.LEP1GSC202_3773"/>
<dbReference type="InterPro" id="IPR019660">
    <property type="entry name" value="Put_sensory_transdc_reg_YbjN"/>
</dbReference>
<dbReference type="EMBL" id="AOGX02000008">
    <property type="protein sequence ID" value="EOQ90674.1"/>
    <property type="molecule type" value="Genomic_DNA"/>
</dbReference>
<dbReference type="Proteomes" id="UP000013996">
    <property type="component" value="Unassembled WGS sequence"/>
</dbReference>
<gene>
    <name evidence="1" type="ORF">LEP1GSC202_3773</name>
</gene>
<name>A0A5E8HH82_9LEPT</name>
<accession>A0A5E8HH82</accession>
<dbReference type="RefSeq" id="WP_015675991.1">
    <property type="nucleotide sequence ID" value="NZ_AOGX02000008.1"/>
</dbReference>
<proteinExistence type="predicted"/>
<protein>
    <submittedName>
        <fullName evidence="1">Putative bacterial sensory transduction regulator</fullName>
    </submittedName>
</protein>
<evidence type="ECO:0000313" key="2">
    <source>
        <dbReference type="Proteomes" id="UP000013996"/>
    </source>
</evidence>
<dbReference type="CDD" id="cd17511">
    <property type="entry name" value="YbjN_AmyR-like"/>
    <property type="match status" value="1"/>
</dbReference>
<organism evidence="1 2">
    <name type="scientific">Leptospira yanagawae serovar Saopaulo str. Sao Paulo = ATCC 700523</name>
    <dbReference type="NCBI Taxonomy" id="1249483"/>
    <lineage>
        <taxon>Bacteria</taxon>
        <taxon>Pseudomonadati</taxon>
        <taxon>Spirochaetota</taxon>
        <taxon>Spirochaetia</taxon>
        <taxon>Leptospirales</taxon>
        <taxon>Leptospiraceae</taxon>
        <taxon>Leptospira</taxon>
    </lineage>
</organism>
<reference evidence="1 2" key="1">
    <citation type="submission" date="2013-04" db="EMBL/GenBank/DDBJ databases">
        <authorList>
            <person name="Harkins D.M."/>
            <person name="Durkin A.S."/>
            <person name="Brinkac L.M."/>
            <person name="Haft D.H."/>
            <person name="Selengut J.D."/>
            <person name="Sanka R."/>
            <person name="DePew J."/>
            <person name="Purushe J."/>
            <person name="Hartskeerl R.A."/>
            <person name="Ahmed A."/>
            <person name="van der Linden H."/>
            <person name="Goris M.G.A."/>
            <person name="Vinetz J.M."/>
            <person name="Sutton G.G."/>
            <person name="Nierman W.C."/>
            <person name="Fouts D.E."/>
        </authorList>
    </citation>
    <scope>NUCLEOTIDE SEQUENCE [LARGE SCALE GENOMIC DNA]</scope>
    <source>
        <strain evidence="1 2">Sao Paulo</strain>
    </source>
</reference>
<comment type="caution">
    <text evidence="1">The sequence shown here is derived from an EMBL/GenBank/DDBJ whole genome shotgun (WGS) entry which is preliminary data.</text>
</comment>